<accession>A0A835LAB0</accession>
<evidence type="ECO:0000313" key="2">
    <source>
        <dbReference type="Proteomes" id="UP000648187"/>
    </source>
</evidence>
<reference evidence="1" key="1">
    <citation type="submission" date="2020-08" db="EMBL/GenBank/DDBJ databases">
        <title>Spodoptera exigua strain:BAW_Kor-Di-RS1 Genome sequencing and assembly.</title>
        <authorList>
            <person name="Kim J."/>
            <person name="Nam H.Y."/>
            <person name="Kwon M."/>
            <person name="Choi J.H."/>
            <person name="Cho S.R."/>
            <person name="Kim G.-H."/>
        </authorList>
    </citation>
    <scope>NUCLEOTIDE SEQUENCE</scope>
    <source>
        <strain evidence="1">BAW_Kor-Di-RS1</strain>
        <tissue evidence="1">Whole-body</tissue>
    </source>
</reference>
<keyword evidence="2" id="KW-1185">Reference proteome</keyword>
<sequence length="105" mass="12307">MYHDPMSSGVGSVAKTIIDYRLRALTPIHKMSRSELPFDVYIMVPSNTLQTNRVEWQNMGGMRVRTPILTRTIYMQSMPRYPKLHRILRTHVEDISQNDLETFII</sequence>
<dbReference type="Proteomes" id="UP000648187">
    <property type="component" value="Unassembled WGS sequence"/>
</dbReference>
<gene>
    <name evidence="1" type="ORF">HW555_002260</name>
</gene>
<evidence type="ECO:0000313" key="1">
    <source>
        <dbReference type="EMBL" id="KAF9421820.1"/>
    </source>
</evidence>
<comment type="caution">
    <text evidence="1">The sequence shown here is derived from an EMBL/GenBank/DDBJ whole genome shotgun (WGS) entry which is preliminary data.</text>
</comment>
<dbReference type="EMBL" id="JACKWZ010000021">
    <property type="protein sequence ID" value="KAF9421820.1"/>
    <property type="molecule type" value="Genomic_DNA"/>
</dbReference>
<organism evidence="1 2">
    <name type="scientific">Spodoptera exigua</name>
    <name type="common">Beet armyworm</name>
    <name type="synonym">Noctua fulgens</name>
    <dbReference type="NCBI Taxonomy" id="7107"/>
    <lineage>
        <taxon>Eukaryota</taxon>
        <taxon>Metazoa</taxon>
        <taxon>Ecdysozoa</taxon>
        <taxon>Arthropoda</taxon>
        <taxon>Hexapoda</taxon>
        <taxon>Insecta</taxon>
        <taxon>Pterygota</taxon>
        <taxon>Neoptera</taxon>
        <taxon>Endopterygota</taxon>
        <taxon>Lepidoptera</taxon>
        <taxon>Glossata</taxon>
        <taxon>Ditrysia</taxon>
        <taxon>Noctuoidea</taxon>
        <taxon>Noctuidae</taxon>
        <taxon>Amphipyrinae</taxon>
        <taxon>Spodoptera</taxon>
    </lineage>
</organism>
<name>A0A835LAB0_SPOEX</name>
<dbReference type="AlphaFoldDB" id="A0A835LAB0"/>
<proteinExistence type="predicted"/>
<protein>
    <submittedName>
        <fullName evidence="1">Uncharacterized protein</fullName>
    </submittedName>
</protein>